<dbReference type="GO" id="GO:0051604">
    <property type="term" value="P:protein maturation"/>
    <property type="evidence" value="ECO:0007669"/>
    <property type="project" value="UniProtKB-ARBA"/>
</dbReference>
<keyword evidence="6" id="KW-0963">Cytoplasm</keyword>
<dbReference type="PANTHER" id="PTHR19282">
    <property type="entry name" value="TETRASPANIN"/>
    <property type="match status" value="1"/>
</dbReference>
<feature type="chain" id="PRO_5025373875" description="Tetraspanin-33" evidence="15">
    <location>
        <begin position="26"/>
        <end position="320"/>
    </location>
</feature>
<evidence type="ECO:0000256" key="1">
    <source>
        <dbReference type="ARBA" id="ARBA00004496"/>
    </source>
</evidence>
<evidence type="ECO:0000313" key="17">
    <source>
        <dbReference type="Proteomes" id="UP000472267"/>
    </source>
</evidence>
<evidence type="ECO:0000256" key="15">
    <source>
        <dbReference type="SAM" id="SignalP"/>
    </source>
</evidence>
<evidence type="ECO:0000256" key="4">
    <source>
        <dbReference type="ARBA" id="ARBA00006840"/>
    </source>
</evidence>
<dbReference type="Proteomes" id="UP000472267">
    <property type="component" value="Unassembled WGS sequence"/>
</dbReference>
<name>A0A672GA00_SALFA</name>
<feature type="transmembrane region" description="Helical" evidence="14">
    <location>
        <begin position="259"/>
        <end position="282"/>
    </location>
</feature>
<dbReference type="PRINTS" id="PR00259">
    <property type="entry name" value="TMFOUR"/>
</dbReference>
<keyword evidence="12" id="KW-0325">Glycoprotein</keyword>
<dbReference type="Pfam" id="PF00335">
    <property type="entry name" value="Tetraspanin"/>
    <property type="match status" value="1"/>
</dbReference>
<keyword evidence="7 14" id="KW-0812">Transmembrane</keyword>
<reference evidence="16" key="1">
    <citation type="submission" date="2025-08" db="UniProtKB">
        <authorList>
            <consortium name="Ensembl"/>
        </authorList>
    </citation>
    <scope>IDENTIFICATION</scope>
</reference>
<keyword evidence="8" id="KW-0965">Cell junction</keyword>
<evidence type="ECO:0000256" key="3">
    <source>
        <dbReference type="ARBA" id="ARBA00004651"/>
    </source>
</evidence>
<evidence type="ECO:0000256" key="11">
    <source>
        <dbReference type="ARBA" id="ARBA00023157"/>
    </source>
</evidence>
<feature type="signal peptide" evidence="15">
    <location>
        <begin position="1"/>
        <end position="25"/>
    </location>
</feature>
<dbReference type="PANTHER" id="PTHR19282:SF168">
    <property type="entry name" value="TETRASPANIN"/>
    <property type="match status" value="1"/>
</dbReference>
<evidence type="ECO:0000256" key="5">
    <source>
        <dbReference type="ARBA" id="ARBA00022475"/>
    </source>
</evidence>
<dbReference type="OMA" id="CMISLAA"/>
<dbReference type="GO" id="GO:0005912">
    <property type="term" value="C:adherens junction"/>
    <property type="evidence" value="ECO:0007669"/>
    <property type="project" value="UniProtKB-SubCell"/>
</dbReference>
<evidence type="ECO:0000256" key="9">
    <source>
        <dbReference type="ARBA" id="ARBA00022989"/>
    </source>
</evidence>
<evidence type="ECO:0000256" key="10">
    <source>
        <dbReference type="ARBA" id="ARBA00023136"/>
    </source>
</evidence>
<dbReference type="AlphaFoldDB" id="A0A672GA00"/>
<dbReference type="SUPFAM" id="SSF48652">
    <property type="entry name" value="Tetraspanin"/>
    <property type="match status" value="1"/>
</dbReference>
<evidence type="ECO:0000313" key="16">
    <source>
        <dbReference type="Ensembl" id="ENSSFAP00005013840.1"/>
    </source>
</evidence>
<dbReference type="Gene3D" id="1.10.1450.10">
    <property type="entry name" value="Tetraspanin"/>
    <property type="match status" value="1"/>
</dbReference>
<evidence type="ECO:0000256" key="2">
    <source>
        <dbReference type="ARBA" id="ARBA00004536"/>
    </source>
</evidence>
<dbReference type="GO" id="GO:0046931">
    <property type="term" value="P:pore complex assembly"/>
    <property type="evidence" value="ECO:0007669"/>
    <property type="project" value="UniProtKB-ARBA"/>
</dbReference>
<keyword evidence="5" id="KW-1003">Cell membrane</keyword>
<dbReference type="GO" id="GO:0019899">
    <property type="term" value="F:enzyme binding"/>
    <property type="evidence" value="ECO:0007669"/>
    <property type="project" value="UniProtKB-ARBA"/>
</dbReference>
<dbReference type="FunFam" id="1.10.1450.10:FF:000007">
    <property type="entry name" value="Tetraspanin"/>
    <property type="match status" value="1"/>
</dbReference>
<feature type="transmembrane region" description="Helical" evidence="14">
    <location>
        <begin position="70"/>
        <end position="91"/>
    </location>
</feature>
<keyword evidence="11" id="KW-1015">Disulfide bond</keyword>
<dbReference type="InterPro" id="IPR008952">
    <property type="entry name" value="Tetraspanin_EC2_sf"/>
</dbReference>
<protein>
    <recommendedName>
        <fullName evidence="13">Tetraspanin-33</fullName>
    </recommendedName>
</protein>
<keyword evidence="10 14" id="KW-0472">Membrane</keyword>
<dbReference type="OrthoDB" id="2014092at2759"/>
<evidence type="ECO:0000256" key="12">
    <source>
        <dbReference type="ARBA" id="ARBA00023180"/>
    </source>
</evidence>
<feature type="transmembrane region" description="Helical" evidence="14">
    <location>
        <begin position="35"/>
        <end position="58"/>
    </location>
</feature>
<reference evidence="16" key="2">
    <citation type="submission" date="2025-09" db="UniProtKB">
        <authorList>
            <consortium name="Ensembl"/>
        </authorList>
    </citation>
    <scope>IDENTIFICATION</scope>
</reference>
<dbReference type="GO" id="GO:0046930">
    <property type="term" value="C:pore complex"/>
    <property type="evidence" value="ECO:0007669"/>
    <property type="project" value="UniProtKB-ARBA"/>
</dbReference>
<dbReference type="GO" id="GO:0005886">
    <property type="term" value="C:plasma membrane"/>
    <property type="evidence" value="ECO:0007669"/>
    <property type="project" value="UniProtKB-SubCell"/>
</dbReference>
<organism evidence="16 17">
    <name type="scientific">Salarias fasciatus</name>
    <name type="common">Jewelled blenny</name>
    <name type="synonym">Blennius fasciatus</name>
    <dbReference type="NCBI Taxonomy" id="181472"/>
    <lineage>
        <taxon>Eukaryota</taxon>
        <taxon>Metazoa</taxon>
        <taxon>Chordata</taxon>
        <taxon>Craniata</taxon>
        <taxon>Vertebrata</taxon>
        <taxon>Euteleostomi</taxon>
        <taxon>Actinopterygii</taxon>
        <taxon>Neopterygii</taxon>
        <taxon>Teleostei</taxon>
        <taxon>Neoteleostei</taxon>
        <taxon>Acanthomorphata</taxon>
        <taxon>Ovalentaria</taxon>
        <taxon>Blenniimorphae</taxon>
        <taxon>Blenniiformes</taxon>
        <taxon>Blennioidei</taxon>
        <taxon>Blenniidae</taxon>
        <taxon>Salariinae</taxon>
        <taxon>Salarias</taxon>
    </lineage>
</organism>
<gene>
    <name evidence="16" type="primary">zgc:113223</name>
</gene>
<evidence type="ECO:0000256" key="14">
    <source>
        <dbReference type="SAM" id="Phobius"/>
    </source>
</evidence>
<evidence type="ECO:0000256" key="8">
    <source>
        <dbReference type="ARBA" id="ARBA00022949"/>
    </source>
</evidence>
<keyword evidence="17" id="KW-1185">Reference proteome</keyword>
<comment type="subcellular location">
    <subcellularLocation>
        <location evidence="2">Cell junction</location>
        <location evidence="2">Adherens junction</location>
    </subcellularLocation>
    <subcellularLocation>
        <location evidence="3">Cell membrane</location>
        <topology evidence="3">Multi-pass membrane protein</topology>
    </subcellularLocation>
    <subcellularLocation>
        <location evidence="1">Cytoplasm</location>
    </subcellularLocation>
</comment>
<dbReference type="GO" id="GO:0005737">
    <property type="term" value="C:cytoplasm"/>
    <property type="evidence" value="ECO:0007669"/>
    <property type="project" value="UniProtKB-SubCell"/>
</dbReference>
<evidence type="ECO:0000256" key="13">
    <source>
        <dbReference type="ARBA" id="ARBA00040369"/>
    </source>
</evidence>
<feature type="transmembrane region" description="Helical" evidence="14">
    <location>
        <begin position="103"/>
        <end position="128"/>
    </location>
</feature>
<keyword evidence="15" id="KW-0732">Signal</keyword>
<evidence type="ECO:0000256" key="6">
    <source>
        <dbReference type="ARBA" id="ARBA00022490"/>
    </source>
</evidence>
<comment type="similarity">
    <text evidence="4">Belongs to the tetraspanin (TM4SF) family.</text>
</comment>
<evidence type="ECO:0000256" key="7">
    <source>
        <dbReference type="ARBA" id="ARBA00022692"/>
    </source>
</evidence>
<proteinExistence type="inferred from homology"/>
<dbReference type="GO" id="GO:0072659">
    <property type="term" value="P:protein localization to plasma membrane"/>
    <property type="evidence" value="ECO:0007669"/>
    <property type="project" value="UniProtKB-ARBA"/>
</dbReference>
<dbReference type="InParanoid" id="A0A672GA00"/>
<accession>A0A672GA00</accession>
<dbReference type="InterPro" id="IPR018499">
    <property type="entry name" value="Tetraspanin/Peripherin"/>
</dbReference>
<dbReference type="Ensembl" id="ENSSFAT00005014425.1">
    <property type="protein sequence ID" value="ENSSFAP00005013840.1"/>
    <property type="gene ID" value="ENSSFAG00005007524.1"/>
</dbReference>
<sequence>MSGMLHMLGLARCFLSLSLSPRLSAIMRGYRGVKYSLFCLCYVFWVVSAVLIAVGVYAKIAKEKGVVDSLSVDPALFLICVGSFLFLLTFLGCSGSLRNAPCLLNAFLSLLLLVLVLQIVAGCVCFLFTDQVLERSERLLMRAVESYRDDPDLQNAIDFVQRKFGCCGVGGHGDWDRNPYFTCRHGNPGLEACGVPYSCCRRHGNQTVLNTMCGYGMQDQDPDRDRDQDRDRDRDWDRDQQIFTVGCLEQIRTWTRNNLLLVAGLTLAMLLLEVSLVVLALVQVCWIRRVQKRNRDRDRDRERDRSPSVWLPAFADFDYD</sequence>
<keyword evidence="9 14" id="KW-1133">Transmembrane helix</keyword>